<dbReference type="AlphaFoldDB" id="A0A8S4R9W0"/>
<sequence length="79" mass="8918">MNPIHQLISHSLPPDFALRHRIKSIAHDICAWRVQYVCVAAPVVSYDTASTQDYLQLSQYPLRSLQDLSVKTVISSPAR</sequence>
<gene>
    <name evidence="1" type="primary">jg17773</name>
    <name evidence="1" type="ORF">PAEG_LOCUS11273</name>
</gene>
<evidence type="ECO:0000313" key="2">
    <source>
        <dbReference type="Proteomes" id="UP000838756"/>
    </source>
</evidence>
<comment type="caution">
    <text evidence="1">The sequence shown here is derived from an EMBL/GenBank/DDBJ whole genome shotgun (WGS) entry which is preliminary data.</text>
</comment>
<name>A0A8S4R9W0_9NEOP</name>
<proteinExistence type="predicted"/>
<keyword evidence="2" id="KW-1185">Reference proteome</keyword>
<evidence type="ECO:0000313" key="1">
    <source>
        <dbReference type="EMBL" id="CAH2233146.1"/>
    </source>
</evidence>
<reference evidence="1" key="1">
    <citation type="submission" date="2022-03" db="EMBL/GenBank/DDBJ databases">
        <authorList>
            <person name="Lindestad O."/>
        </authorList>
    </citation>
    <scope>NUCLEOTIDE SEQUENCE</scope>
</reference>
<organism evidence="1 2">
    <name type="scientific">Pararge aegeria aegeria</name>
    <dbReference type="NCBI Taxonomy" id="348720"/>
    <lineage>
        <taxon>Eukaryota</taxon>
        <taxon>Metazoa</taxon>
        <taxon>Ecdysozoa</taxon>
        <taxon>Arthropoda</taxon>
        <taxon>Hexapoda</taxon>
        <taxon>Insecta</taxon>
        <taxon>Pterygota</taxon>
        <taxon>Neoptera</taxon>
        <taxon>Endopterygota</taxon>
        <taxon>Lepidoptera</taxon>
        <taxon>Glossata</taxon>
        <taxon>Ditrysia</taxon>
        <taxon>Papilionoidea</taxon>
        <taxon>Nymphalidae</taxon>
        <taxon>Satyrinae</taxon>
        <taxon>Satyrini</taxon>
        <taxon>Parargina</taxon>
        <taxon>Pararge</taxon>
    </lineage>
</organism>
<accession>A0A8S4R9W0</accession>
<dbReference type="EMBL" id="CAKXAJ010024942">
    <property type="protein sequence ID" value="CAH2233146.1"/>
    <property type="molecule type" value="Genomic_DNA"/>
</dbReference>
<protein>
    <submittedName>
        <fullName evidence="1">Jg17773 protein</fullName>
    </submittedName>
</protein>
<dbReference type="Proteomes" id="UP000838756">
    <property type="component" value="Unassembled WGS sequence"/>
</dbReference>